<feature type="domain" description="HTH deoR-type" evidence="3">
    <location>
        <begin position="2"/>
        <end position="68"/>
    </location>
</feature>
<organism evidence="4 6">
    <name type="scientific">Glycomyces lechevalierae</name>
    <dbReference type="NCBI Taxonomy" id="256034"/>
    <lineage>
        <taxon>Bacteria</taxon>
        <taxon>Bacillati</taxon>
        <taxon>Actinomycetota</taxon>
        <taxon>Actinomycetes</taxon>
        <taxon>Glycomycetales</taxon>
        <taxon>Glycomycetaceae</taxon>
        <taxon>Glycomyces</taxon>
    </lineage>
</organism>
<dbReference type="EMBL" id="JAVDYD010000001">
    <property type="protein sequence ID" value="MDR7340667.1"/>
    <property type="molecule type" value="Genomic_DNA"/>
</dbReference>
<evidence type="ECO:0000256" key="2">
    <source>
        <dbReference type="ARBA" id="ARBA00023163"/>
    </source>
</evidence>
<dbReference type="EMBL" id="JAPZVQ010000010">
    <property type="protein sequence ID" value="MDA1386601.1"/>
    <property type="molecule type" value="Genomic_DNA"/>
</dbReference>
<dbReference type="Pfam" id="PF13280">
    <property type="entry name" value="WYL"/>
    <property type="match status" value="1"/>
</dbReference>
<dbReference type="InterPro" id="IPR036388">
    <property type="entry name" value="WH-like_DNA-bd_sf"/>
</dbReference>
<protein>
    <submittedName>
        <fullName evidence="5">DNA-binding transcriptional regulator YafY</fullName>
    </submittedName>
    <submittedName>
        <fullName evidence="4">WYL domain-containing protein</fullName>
    </submittedName>
</protein>
<dbReference type="PROSITE" id="PS52050">
    <property type="entry name" value="WYL"/>
    <property type="match status" value="1"/>
</dbReference>
<reference evidence="5 7" key="2">
    <citation type="submission" date="2023-07" db="EMBL/GenBank/DDBJ databases">
        <title>Sequencing the genomes of 1000 actinobacteria strains.</title>
        <authorList>
            <person name="Klenk H.-P."/>
        </authorList>
    </citation>
    <scope>NUCLEOTIDE SEQUENCE [LARGE SCALE GENOMIC DNA]</scope>
    <source>
        <strain evidence="5 7">DSM 44724</strain>
    </source>
</reference>
<dbReference type="PANTHER" id="PTHR34580:SF3">
    <property type="entry name" value="PROTEIN PAFB"/>
    <property type="match status" value="1"/>
</dbReference>
<dbReference type="InterPro" id="IPR026881">
    <property type="entry name" value="WYL_dom"/>
</dbReference>
<dbReference type="PROSITE" id="PS51000">
    <property type="entry name" value="HTH_DEOR_2"/>
    <property type="match status" value="1"/>
</dbReference>
<dbReference type="Proteomes" id="UP001183604">
    <property type="component" value="Unassembled WGS sequence"/>
</dbReference>
<evidence type="ECO:0000313" key="4">
    <source>
        <dbReference type="EMBL" id="MDA1386601.1"/>
    </source>
</evidence>
<keyword evidence="1" id="KW-0805">Transcription regulation</keyword>
<dbReference type="GO" id="GO:0003677">
    <property type="term" value="F:DNA binding"/>
    <property type="evidence" value="ECO:0007669"/>
    <property type="project" value="UniProtKB-KW"/>
</dbReference>
<reference evidence="4" key="1">
    <citation type="submission" date="2022-12" db="EMBL/GenBank/DDBJ databases">
        <title>Gycomyces niveus sp.nov., a novel actinomycete isolated from soil in Shouguang.</title>
        <authorList>
            <person name="Yang X."/>
        </authorList>
    </citation>
    <scope>NUCLEOTIDE SEQUENCE</scope>
    <source>
        <strain evidence="4">DSM 44724</strain>
    </source>
</reference>
<evidence type="ECO:0000259" key="3">
    <source>
        <dbReference type="PROSITE" id="PS51000"/>
    </source>
</evidence>
<evidence type="ECO:0000313" key="5">
    <source>
        <dbReference type="EMBL" id="MDR7340667.1"/>
    </source>
</evidence>
<dbReference type="GO" id="GO:0003700">
    <property type="term" value="F:DNA-binding transcription factor activity"/>
    <property type="evidence" value="ECO:0007669"/>
    <property type="project" value="InterPro"/>
</dbReference>
<accession>A0A9X3PJE0</accession>
<proteinExistence type="predicted"/>
<dbReference type="InterPro" id="IPR036390">
    <property type="entry name" value="WH_DNA-bd_sf"/>
</dbReference>
<dbReference type="RefSeq" id="WP_270123073.1">
    <property type="nucleotide sequence ID" value="NZ_BAAAOM010000001.1"/>
</dbReference>
<dbReference type="PANTHER" id="PTHR34580">
    <property type="match status" value="1"/>
</dbReference>
<dbReference type="InterPro" id="IPR051534">
    <property type="entry name" value="CBASS_pafABC_assoc_protein"/>
</dbReference>
<dbReference type="AlphaFoldDB" id="A0A9X3PJE0"/>
<dbReference type="SUPFAM" id="SSF46785">
    <property type="entry name" value="Winged helix' DNA-binding domain"/>
    <property type="match status" value="1"/>
</dbReference>
<keyword evidence="2" id="KW-0804">Transcription</keyword>
<dbReference type="InterPro" id="IPR001034">
    <property type="entry name" value="DeoR_HTH"/>
</dbReference>
<keyword evidence="5" id="KW-0238">DNA-binding</keyword>
<dbReference type="Pfam" id="PF08279">
    <property type="entry name" value="HTH_11"/>
    <property type="match status" value="1"/>
</dbReference>
<evidence type="ECO:0000313" key="7">
    <source>
        <dbReference type="Proteomes" id="UP001183604"/>
    </source>
</evidence>
<sequence length="315" mass="35052">MTPDRFSALLLALQSRPETTVAALADETGVSARTVIRDLNWLRDAGFPVLMRRGKYGGVFMLPGGTLDAARLTPHEREHLTLTGLDEEQRRRLGVEPVTGRALRKVAGSRPSEDLLPIGDLVVSDNRPWFGREPHGVTPAQLIGDLRRGVRLRVEYRRPGEPAARRTVDPYGLLAKGGRWYLVADESGKPRLLNLQRIAGWEPLRAVRRLRPGARLTTVAAELTSGWEDKGDLTFHLLIEDSQAARAERILGSRLSIVGSDGQGRTEGILRCRELEDVRQLLPFADTVTVTDPPEARRRIRKLAHQILNHYASAD</sequence>
<dbReference type="Proteomes" id="UP001145799">
    <property type="component" value="Unassembled WGS sequence"/>
</dbReference>
<gene>
    <name evidence="5" type="ORF">J2S69_004386</name>
    <name evidence="4" type="ORF">O2L01_16500</name>
</gene>
<evidence type="ECO:0000256" key="1">
    <source>
        <dbReference type="ARBA" id="ARBA00023015"/>
    </source>
</evidence>
<keyword evidence="7" id="KW-1185">Reference proteome</keyword>
<dbReference type="Gene3D" id="1.10.10.10">
    <property type="entry name" value="Winged helix-like DNA-binding domain superfamily/Winged helix DNA-binding domain"/>
    <property type="match status" value="1"/>
</dbReference>
<evidence type="ECO:0000313" key="6">
    <source>
        <dbReference type="Proteomes" id="UP001145799"/>
    </source>
</evidence>
<name>A0A9X3PJE0_9ACTN</name>
<dbReference type="InterPro" id="IPR013196">
    <property type="entry name" value="HTH_11"/>
</dbReference>
<comment type="caution">
    <text evidence="4">The sequence shown here is derived from an EMBL/GenBank/DDBJ whole genome shotgun (WGS) entry which is preliminary data.</text>
</comment>